<comment type="caution">
    <text evidence="3">The sequence shown here is derived from an EMBL/GenBank/DDBJ whole genome shotgun (WGS) entry which is preliminary data.</text>
</comment>
<dbReference type="GO" id="GO:0006508">
    <property type="term" value="P:proteolysis"/>
    <property type="evidence" value="ECO:0007669"/>
    <property type="project" value="InterPro"/>
</dbReference>
<dbReference type="GO" id="GO:0007165">
    <property type="term" value="P:signal transduction"/>
    <property type="evidence" value="ECO:0007669"/>
    <property type="project" value="TreeGrafter"/>
</dbReference>
<dbReference type="GO" id="GO:0008236">
    <property type="term" value="F:serine-type peptidase activity"/>
    <property type="evidence" value="ECO:0007669"/>
    <property type="project" value="InterPro"/>
</dbReference>
<sequence>MGIGRNVLSVTLAISLAACGGGDSSPPITGGATPTPTPTPTTAGCSLSERQDFAFAVFNEWYLFPDLLDTTVNKANHSTVQSYIDALVAPARAQNKDKGFSFVTSIKEENELINSGSSAGFGIRLGYDTANNRVFVIEAFESAPAFPQGFDRGVELISLGTSASTLVSISSVMASEGPQGVINRLGPSDPGLQRTFVIRQLNGTESQVTVTKADFSLDAVSDRYGALTLNDNGKLVGYINLRTFIVSDAAGDLRTAFQSFRDQGVTEIILDFRYNGGGLVSIAELMGDLMGRNRVGQVFSRTVLRPSKASENETEFFQTEAGSIQPTKVAVIGRGGTASASELVTNSLIPYLGNNIALVGTNTSGKPVGQFGFDLAACDDRIRAVTFQTENADGNGEYFSGLAGVMPNTCQANDDISNQLGDPAEASVARALAFLRDGAASCTPITGTPGFQGVQSRSASEKQLLQPDNPSAVQREVPGLF</sequence>
<dbReference type="RefSeq" id="WP_160613093.1">
    <property type="nucleotide sequence ID" value="NZ_WTYZ01000001.1"/>
</dbReference>
<dbReference type="PROSITE" id="PS51257">
    <property type="entry name" value="PROKAR_LIPOPROTEIN"/>
    <property type="match status" value="1"/>
</dbReference>
<feature type="compositionally biased region" description="Polar residues" evidence="1">
    <location>
        <begin position="453"/>
        <end position="472"/>
    </location>
</feature>
<organism evidence="3 4">
    <name type="scientific">Pontixanthobacter aestiaquae</name>
    <dbReference type="NCBI Taxonomy" id="1509367"/>
    <lineage>
        <taxon>Bacteria</taxon>
        <taxon>Pseudomonadati</taxon>
        <taxon>Pseudomonadota</taxon>
        <taxon>Alphaproteobacteria</taxon>
        <taxon>Sphingomonadales</taxon>
        <taxon>Erythrobacteraceae</taxon>
        <taxon>Pontixanthobacter</taxon>
    </lineage>
</organism>
<dbReference type="EMBL" id="WTYZ01000001">
    <property type="protein sequence ID" value="MXO82667.1"/>
    <property type="molecule type" value="Genomic_DNA"/>
</dbReference>
<dbReference type="InterPro" id="IPR029045">
    <property type="entry name" value="ClpP/crotonase-like_dom_sf"/>
</dbReference>
<dbReference type="CDD" id="cd07561">
    <property type="entry name" value="Peptidase_S41_CPP_like"/>
    <property type="match status" value="1"/>
</dbReference>
<feature type="domain" description="Tail specific protease" evidence="2">
    <location>
        <begin position="203"/>
        <end position="413"/>
    </location>
</feature>
<name>A0A844Z6G5_9SPHN</name>
<accession>A0A844Z6G5</accession>
<dbReference type="PANTHER" id="PTHR32060:SF30">
    <property type="entry name" value="CARBOXY-TERMINAL PROCESSING PROTEASE CTPA"/>
    <property type="match status" value="1"/>
</dbReference>
<evidence type="ECO:0000259" key="2">
    <source>
        <dbReference type="SMART" id="SM00245"/>
    </source>
</evidence>
<dbReference type="Gene3D" id="2.30.42.10">
    <property type="match status" value="1"/>
</dbReference>
<proteinExistence type="predicted"/>
<gene>
    <name evidence="3" type="ORF">GRI35_04690</name>
</gene>
<evidence type="ECO:0000256" key="1">
    <source>
        <dbReference type="SAM" id="MobiDB-lite"/>
    </source>
</evidence>
<evidence type="ECO:0000313" key="4">
    <source>
        <dbReference type="Proteomes" id="UP000460290"/>
    </source>
</evidence>
<reference evidence="3 4" key="1">
    <citation type="submission" date="2019-12" db="EMBL/GenBank/DDBJ databases">
        <title>Genomic-based taxomic classification of the family Erythrobacteraceae.</title>
        <authorList>
            <person name="Xu L."/>
        </authorList>
    </citation>
    <scope>NUCLEOTIDE SEQUENCE [LARGE SCALE GENOMIC DNA]</scope>
    <source>
        <strain evidence="3 4">KCTC 42006</strain>
    </source>
</reference>
<dbReference type="SUPFAM" id="SSF52096">
    <property type="entry name" value="ClpP/crotonase"/>
    <property type="match status" value="1"/>
</dbReference>
<dbReference type="OrthoDB" id="7168509at2"/>
<keyword evidence="4" id="KW-1185">Reference proteome</keyword>
<dbReference type="SMART" id="SM00245">
    <property type="entry name" value="TSPc"/>
    <property type="match status" value="1"/>
</dbReference>
<dbReference type="InterPro" id="IPR036034">
    <property type="entry name" value="PDZ_sf"/>
</dbReference>
<dbReference type="PANTHER" id="PTHR32060">
    <property type="entry name" value="TAIL-SPECIFIC PROTEASE"/>
    <property type="match status" value="1"/>
</dbReference>
<dbReference type="AlphaFoldDB" id="A0A844Z6G5"/>
<dbReference type="Proteomes" id="UP000460290">
    <property type="component" value="Unassembled WGS sequence"/>
</dbReference>
<protein>
    <submittedName>
        <fullName evidence="3">Peptidase S41</fullName>
    </submittedName>
</protein>
<dbReference type="GO" id="GO:0030288">
    <property type="term" value="C:outer membrane-bounded periplasmic space"/>
    <property type="evidence" value="ECO:0007669"/>
    <property type="project" value="TreeGrafter"/>
</dbReference>
<dbReference type="GO" id="GO:0004175">
    <property type="term" value="F:endopeptidase activity"/>
    <property type="evidence" value="ECO:0007669"/>
    <property type="project" value="TreeGrafter"/>
</dbReference>
<dbReference type="InterPro" id="IPR005151">
    <property type="entry name" value="Tail-specific_protease"/>
</dbReference>
<dbReference type="Gene3D" id="3.30.750.170">
    <property type="match status" value="1"/>
</dbReference>
<feature type="region of interest" description="Disordered" evidence="1">
    <location>
        <begin position="451"/>
        <end position="481"/>
    </location>
</feature>
<dbReference type="Gene3D" id="3.90.226.10">
    <property type="entry name" value="2-enoyl-CoA Hydratase, Chain A, domain 1"/>
    <property type="match status" value="1"/>
</dbReference>
<evidence type="ECO:0000313" key="3">
    <source>
        <dbReference type="EMBL" id="MXO82667.1"/>
    </source>
</evidence>
<dbReference type="Pfam" id="PF03572">
    <property type="entry name" value="Peptidase_S41"/>
    <property type="match status" value="1"/>
</dbReference>